<reference evidence="3" key="1">
    <citation type="submission" date="2017-04" db="EMBL/GenBank/DDBJ databases">
        <title>Genome evolution of the luminous symbionts of deep sea anglerfish.</title>
        <authorList>
            <person name="Hendry T.A."/>
        </authorList>
    </citation>
    <scope>NUCLEOTIDE SEQUENCE [LARGE SCALE GENOMIC DNA]</scope>
</reference>
<keyword evidence="3" id="KW-1185">Reference proteome</keyword>
<dbReference type="InterPro" id="IPR038236">
    <property type="entry name" value="GlpG_N_sf"/>
</dbReference>
<gene>
    <name evidence="2" type="ORF">BTN50_1062</name>
</gene>
<dbReference type="InterPro" id="IPR022732">
    <property type="entry name" value="Peptidase_S54_GlpG_N"/>
</dbReference>
<name>A0A291B9A0_9GAMM</name>
<dbReference type="GO" id="GO:0004252">
    <property type="term" value="F:serine-type endopeptidase activity"/>
    <property type="evidence" value="ECO:0007669"/>
    <property type="project" value="InterPro"/>
</dbReference>
<evidence type="ECO:0000313" key="2">
    <source>
        <dbReference type="EMBL" id="ATF09562.1"/>
    </source>
</evidence>
<feature type="domain" description="Peptidase S54 GlpG peptidase N-terminal" evidence="1">
    <location>
        <begin position="1"/>
        <end position="54"/>
    </location>
</feature>
<evidence type="ECO:0000313" key="3">
    <source>
        <dbReference type="Proteomes" id="UP000218160"/>
    </source>
</evidence>
<proteinExistence type="predicted"/>
<dbReference type="KEGG" id="elux:BTN50_1062"/>
<dbReference type="AlphaFoldDB" id="A0A291B9A0"/>
<organism evidence="2 3">
    <name type="scientific">Candidatus Enterovibrio altilux</name>
    <dbReference type="NCBI Taxonomy" id="1927128"/>
    <lineage>
        <taxon>Bacteria</taxon>
        <taxon>Pseudomonadati</taxon>
        <taxon>Pseudomonadota</taxon>
        <taxon>Gammaproteobacteria</taxon>
        <taxon>Vibrionales</taxon>
        <taxon>Vibrionaceae</taxon>
        <taxon>Enterovibrio</taxon>
    </lineage>
</organism>
<evidence type="ECO:0000259" key="1">
    <source>
        <dbReference type="Pfam" id="PF12122"/>
    </source>
</evidence>
<dbReference type="Gene3D" id="3.30.70.2350">
    <property type="match status" value="1"/>
</dbReference>
<accession>A0A291B9A0</accession>
<sequence>MIRLIILFHPRAGQAFIDYMSSYDIEILMMPEGEDTFGLRLRYAQHQIKVEEQL</sequence>
<dbReference type="EMBL" id="CP020660">
    <property type="protein sequence ID" value="ATF09562.1"/>
    <property type="molecule type" value="Genomic_DNA"/>
</dbReference>
<protein>
    <recommendedName>
        <fullName evidence="1">Peptidase S54 GlpG peptidase N-terminal domain-containing protein</fullName>
    </recommendedName>
</protein>
<dbReference type="RefSeq" id="WP_223823219.1">
    <property type="nucleotide sequence ID" value="NZ_CP020660.1"/>
</dbReference>
<dbReference type="GO" id="GO:0016020">
    <property type="term" value="C:membrane"/>
    <property type="evidence" value="ECO:0007669"/>
    <property type="project" value="InterPro"/>
</dbReference>
<dbReference type="Proteomes" id="UP000218160">
    <property type="component" value="Chromosome 1"/>
</dbReference>
<dbReference type="Pfam" id="PF12122">
    <property type="entry name" value="Rhomboid_N"/>
    <property type="match status" value="1"/>
</dbReference>